<dbReference type="InterPro" id="IPR047149">
    <property type="entry name" value="KIF11-like"/>
</dbReference>
<dbReference type="KEGG" id="paby:Ga0080574_TMP2809"/>
<keyword evidence="2" id="KW-0963">Cytoplasm</keyword>
<keyword evidence="3" id="KW-0505">Motor protein</keyword>
<dbReference type="AlphaFoldDB" id="A0A1P8UUS2"/>
<evidence type="ECO:0000313" key="7">
    <source>
        <dbReference type="Proteomes" id="UP000187059"/>
    </source>
</evidence>
<name>A0A1P8UUS2_9RHOB</name>
<dbReference type="PANTHER" id="PTHR47970">
    <property type="entry name" value="KINESIN-LIKE PROTEIN KIF11"/>
    <property type="match status" value="1"/>
</dbReference>
<dbReference type="PANTHER" id="PTHR47970:SF12">
    <property type="entry name" value="KINESIN FAMILY MEMBER 11"/>
    <property type="match status" value="1"/>
</dbReference>
<dbReference type="Gene3D" id="1.10.530.10">
    <property type="match status" value="1"/>
</dbReference>
<evidence type="ECO:0000256" key="5">
    <source>
        <dbReference type="SAM" id="Coils"/>
    </source>
</evidence>
<dbReference type="GO" id="GO:0005876">
    <property type="term" value="C:spindle microtubule"/>
    <property type="evidence" value="ECO:0007669"/>
    <property type="project" value="TreeGrafter"/>
</dbReference>
<feature type="coiled-coil region" evidence="5">
    <location>
        <begin position="123"/>
        <end position="181"/>
    </location>
</feature>
<feature type="coiled-coil region" evidence="5">
    <location>
        <begin position="442"/>
        <end position="469"/>
    </location>
</feature>
<evidence type="ECO:0000313" key="6">
    <source>
        <dbReference type="EMBL" id="APZ53143.1"/>
    </source>
</evidence>
<dbReference type="GO" id="GO:0072686">
    <property type="term" value="C:mitotic spindle"/>
    <property type="evidence" value="ECO:0007669"/>
    <property type="project" value="TreeGrafter"/>
</dbReference>
<organism evidence="6 7">
    <name type="scientific">Salipiger abyssi</name>
    <dbReference type="NCBI Taxonomy" id="1250539"/>
    <lineage>
        <taxon>Bacteria</taxon>
        <taxon>Pseudomonadati</taxon>
        <taxon>Pseudomonadota</taxon>
        <taxon>Alphaproteobacteria</taxon>
        <taxon>Rhodobacterales</taxon>
        <taxon>Roseobacteraceae</taxon>
        <taxon>Salipiger</taxon>
    </lineage>
</organism>
<proteinExistence type="predicted"/>
<dbReference type="STRING" id="1250539.Ga0080574_TMP2809"/>
<keyword evidence="7" id="KW-1185">Reference proteome</keyword>
<evidence type="ECO:0000256" key="2">
    <source>
        <dbReference type="ARBA" id="ARBA00022490"/>
    </source>
</evidence>
<feature type="coiled-coil region" evidence="5">
    <location>
        <begin position="215"/>
        <end position="257"/>
    </location>
</feature>
<sequence>MLVEMGLTEREYLQALKRIEQQTVRSAKKAETAFKAANKNTARSFDTANKSASKFSSHGLRQTTMQLSQVAQQGAATGNYLQALAIQLPDLALGLGTVGIAAGALVGALAPMALEMLQTGDASKELEDAMDDLADAVKRVQSAQSDLSMSPLDLRVEYGELDQAARRIQEIEAGIANMRATRELNNATSQVAEGMGLGPVFTQDPRAVADSIAAVQSLREERARLDSSVSQMSDREFAAANARVREIQDEIKALREVEKGVGSLAESLGLTEDQARQVAVQFAEIGEMEDMRTRAEAMEQLASFIFASSQNLSEADSKASALYDSLLRAAEAALQLSKADVGKGLEGSADASARAQARVRKEYARTTAELEKLAKDRETAEAGLAKAMEDGADDAAAAFREAIDTIDAEVSGLIGAERSIKDMTDELDALTKGLDLVEFDGEDAVRAAIEEMRKQLEEAEKGVDKLNGADLKKLETGFSGLLSFMDRFLSKIGMAADELGDLKVPTAGEFEARYVQRAVSGAGSADEELVRAVVAVADQLGIAAKDLLTVMSYETGGTFSTSIANPTTGATGLIQFMPDNLKRYGVNAQSSITDQVIASGQYLADAGVKAGDNLLRIYAAINAGSPDKIYASDAKNGGAPGTVLDKVQGQMSAHEARATGLLAAYGGAVEEETKAISDREKALKEEIKTRKENLRVREDLVAAAQRSTTDAELEEQLVGKSAEEQARLRTEYMLTQQAKRDGIDLNEKLAGSEKTVAEEIRATAAAVGEYVAESERRQAALDKTAEKTAFLAQTQEQLESGIARAIVAGEGFADVLANIAQMLAEAALQAALFGSGPFGSGGGLFGGITSAIFGGFSSGGYTGPGGKYQPAGVVHKGEVVWSQSDVSRAGGVSAVEAMRLGRPGYASGGIVGGLSGAMVPVGALNRPVIGASDAGGGGFQFSQRIINQSGVKIETRERETPAGRVQDMIISDAVSRGMTAPGGKAKRLLDARAPQGITRR</sequence>
<evidence type="ECO:0000256" key="1">
    <source>
        <dbReference type="ARBA" id="ARBA00004245"/>
    </source>
</evidence>
<accession>A0A1P8UUS2</accession>
<comment type="subcellular location">
    <subcellularLocation>
        <location evidence="1">Cytoplasm</location>
        <location evidence="1">Cytoskeleton</location>
    </subcellularLocation>
</comment>
<dbReference type="GO" id="GO:0008574">
    <property type="term" value="F:plus-end-directed microtubule motor activity"/>
    <property type="evidence" value="ECO:0007669"/>
    <property type="project" value="TreeGrafter"/>
</dbReference>
<feature type="coiled-coil region" evidence="5">
    <location>
        <begin position="356"/>
        <end position="390"/>
    </location>
</feature>
<keyword evidence="5" id="KW-0175">Coiled coil</keyword>
<keyword evidence="4" id="KW-0206">Cytoskeleton</keyword>
<dbReference type="InterPro" id="IPR023346">
    <property type="entry name" value="Lysozyme-like_dom_sf"/>
</dbReference>
<gene>
    <name evidence="6" type="ORF">Ga0080574_TMP2809</name>
</gene>
<evidence type="ECO:0000256" key="4">
    <source>
        <dbReference type="ARBA" id="ARBA00023212"/>
    </source>
</evidence>
<dbReference type="Proteomes" id="UP000187059">
    <property type="component" value="Chromosome"/>
</dbReference>
<protein>
    <submittedName>
        <fullName evidence="6">Phage tail length tape-measure protein 1</fullName>
    </submittedName>
</protein>
<evidence type="ECO:0000256" key="3">
    <source>
        <dbReference type="ARBA" id="ARBA00023175"/>
    </source>
</evidence>
<dbReference type="GO" id="GO:0051231">
    <property type="term" value="P:spindle elongation"/>
    <property type="evidence" value="ECO:0007669"/>
    <property type="project" value="TreeGrafter"/>
</dbReference>
<dbReference type="SUPFAM" id="SSF53955">
    <property type="entry name" value="Lysozyme-like"/>
    <property type="match status" value="1"/>
</dbReference>
<dbReference type="EMBL" id="CP015093">
    <property type="protein sequence ID" value="APZ53143.1"/>
    <property type="molecule type" value="Genomic_DNA"/>
</dbReference>
<reference evidence="6 7" key="1">
    <citation type="submission" date="2016-04" db="EMBL/GenBank/DDBJ databases">
        <title>Deep-sea bacteria in the southern Pacific.</title>
        <authorList>
            <person name="Tang K."/>
        </authorList>
    </citation>
    <scope>NUCLEOTIDE SEQUENCE [LARGE SCALE GENOMIC DNA]</scope>
    <source>
        <strain evidence="6 7">JLT2014</strain>
    </source>
</reference>